<accession>A0A1B6KZZ4</accession>
<dbReference type="PANTHER" id="PTHR14690:SF0">
    <property type="entry name" value="IQ MOTIF CONTAINING WITH AAA DOMAIN 1"/>
    <property type="match status" value="1"/>
</dbReference>
<proteinExistence type="predicted"/>
<reference evidence="3" key="1">
    <citation type="submission" date="2015-11" db="EMBL/GenBank/DDBJ databases">
        <title>De novo transcriptome assembly of four potential Pierce s Disease insect vectors from Arizona vineyards.</title>
        <authorList>
            <person name="Tassone E.E."/>
        </authorList>
    </citation>
    <scope>NUCLEOTIDE SEQUENCE</scope>
</reference>
<dbReference type="CDD" id="cd23767">
    <property type="entry name" value="IQCD"/>
    <property type="match status" value="1"/>
</dbReference>
<organism evidence="3">
    <name type="scientific">Graphocephala atropunctata</name>
    <dbReference type="NCBI Taxonomy" id="36148"/>
    <lineage>
        <taxon>Eukaryota</taxon>
        <taxon>Metazoa</taxon>
        <taxon>Ecdysozoa</taxon>
        <taxon>Arthropoda</taxon>
        <taxon>Hexapoda</taxon>
        <taxon>Insecta</taxon>
        <taxon>Pterygota</taxon>
        <taxon>Neoptera</taxon>
        <taxon>Paraneoptera</taxon>
        <taxon>Hemiptera</taxon>
        <taxon>Auchenorrhyncha</taxon>
        <taxon>Membracoidea</taxon>
        <taxon>Cicadellidae</taxon>
        <taxon>Cicadellinae</taxon>
        <taxon>Cicadellini</taxon>
        <taxon>Graphocephala</taxon>
    </lineage>
</organism>
<dbReference type="EMBL" id="GEBQ01022944">
    <property type="protein sequence ID" value="JAT17033.1"/>
    <property type="molecule type" value="Transcribed_RNA"/>
</dbReference>
<protein>
    <submittedName>
        <fullName evidence="3">Uncharacterized protein</fullName>
    </submittedName>
</protein>
<dbReference type="InterPro" id="IPR052267">
    <property type="entry name" value="N-DRC_Component"/>
</dbReference>
<feature type="region of interest" description="Disordered" evidence="2">
    <location>
        <begin position="144"/>
        <end position="186"/>
    </location>
</feature>
<feature type="coiled-coil region" evidence="1">
    <location>
        <begin position="444"/>
        <end position="482"/>
    </location>
</feature>
<dbReference type="InterPro" id="IPR000048">
    <property type="entry name" value="IQ_motif_EF-hand-BS"/>
</dbReference>
<dbReference type="AlphaFoldDB" id="A0A1B6KZZ4"/>
<feature type="compositionally biased region" description="Basic and acidic residues" evidence="2">
    <location>
        <begin position="159"/>
        <end position="178"/>
    </location>
</feature>
<dbReference type="Pfam" id="PF00612">
    <property type="entry name" value="IQ"/>
    <property type="match status" value="1"/>
</dbReference>
<gene>
    <name evidence="3" type="ORF">g.28576</name>
</gene>
<dbReference type="PANTHER" id="PTHR14690">
    <property type="entry name" value="IQ MOTIF CONTAINING WITH AAA DOMAIN 1"/>
    <property type="match status" value="1"/>
</dbReference>
<sequence>MSDFRYDRIWREAEKELNRVVKDDKKYVDEDVIEDRQRAYRDASTNYIRYTLCANRLNVCLDQMVHVDKRTTVRALLEATLSRLLQVKQELVNQDVSDFNYLDGTLVDFHLTPYDVEIQVPRYYRRERADKIRQVNDDIDRILEELENPPPPEEEGETEVLKDADNKDEGNDKEDTTKTKKKSGAKRKWPTMFKKVELTESQKIFQDMILLIQRHERARVARLNTERLKEKQRTQYEIAWQIFKPIPEDVQERSVILIQRFWRGYAVRHKLWHRRTQGRLLMGELTPSWRPRDQEDEVIRVEEERRLKQQAADEEHSQDMVALKEKVLRGDQDVKDDIADHLRWYIEDWYRKIGELPEFPEPDLIPEPEDILGFPKDTPIEFMKKLEGKVPMKVPLSKSLVPGLPHGMIGGSAIVVANFWIDPALYELAHTVAQLAKGKGTKPQKKEKLTKQQLKELKEEEKEKKRLQKEAEEKELEEKLKRGVVPNPTELLEPFTRLLNQSEYQWKGYDDLEWNPSQRHRQDLPQSSMIYERHVELREVVDEL</sequence>
<name>A0A1B6KZZ4_9HEMI</name>
<evidence type="ECO:0000256" key="2">
    <source>
        <dbReference type="SAM" id="MobiDB-lite"/>
    </source>
</evidence>
<keyword evidence="1" id="KW-0175">Coiled coil</keyword>
<evidence type="ECO:0000313" key="3">
    <source>
        <dbReference type="EMBL" id="JAT17033.1"/>
    </source>
</evidence>
<evidence type="ECO:0000256" key="1">
    <source>
        <dbReference type="SAM" id="Coils"/>
    </source>
</evidence>
<feature type="non-terminal residue" evidence="3">
    <location>
        <position position="544"/>
    </location>
</feature>
<dbReference type="PROSITE" id="PS50096">
    <property type="entry name" value="IQ"/>
    <property type="match status" value="1"/>
</dbReference>